<evidence type="ECO:0000313" key="6">
    <source>
        <dbReference type="Proteomes" id="UP000653411"/>
    </source>
</evidence>
<accession>A0A917X7Q0</accession>
<dbReference type="InterPro" id="IPR036390">
    <property type="entry name" value="WH_DNA-bd_sf"/>
</dbReference>
<evidence type="ECO:0000256" key="2">
    <source>
        <dbReference type="ARBA" id="ARBA00023125"/>
    </source>
</evidence>
<keyword evidence="2" id="KW-0238">DNA-binding</keyword>
<sequence>MLRVHFTADDLARVQVATELDPLWETTLGLQQLIRPGRGTRVFRSWRRQARALVGQRQLAEAVRLLAVLVPGKGAFPDFLNPGAAANGLDAGLDAVRGTPRERLGCELRLLADCGPQGRRTPLWVRDLAAGDRGRMTDLTDVMRAVHGVVTAVDWPEAAALAEADRVLRARRLRDSGVHGLLGSLGPFARWEPPVLHVDYPADRDLRLAGRGLRLVPSYFCWPTPISLVDPELEPVLVYPVDHGAPGAAEAGRQALPTLLGHTRARVLTALGDTATTGELARLLRVSPASASQHVHALAAANLVRSHRTGNQVLHSLTPLGTALLSGRLPGGNAPT</sequence>
<dbReference type="PANTHER" id="PTHR43132">
    <property type="entry name" value="ARSENICAL RESISTANCE OPERON REPRESSOR ARSR-RELATED"/>
    <property type="match status" value="1"/>
</dbReference>
<keyword evidence="1" id="KW-0805">Transcription regulation</keyword>
<evidence type="ECO:0000313" key="5">
    <source>
        <dbReference type="EMBL" id="GGM86313.1"/>
    </source>
</evidence>
<dbReference type="GO" id="GO:0003700">
    <property type="term" value="F:DNA-binding transcription factor activity"/>
    <property type="evidence" value="ECO:0007669"/>
    <property type="project" value="InterPro"/>
</dbReference>
<proteinExistence type="predicted"/>
<dbReference type="Pfam" id="PF12840">
    <property type="entry name" value="HTH_20"/>
    <property type="match status" value="1"/>
</dbReference>
<dbReference type="RefSeq" id="WP_229712757.1">
    <property type="nucleotide sequence ID" value="NZ_BMML01000001.1"/>
</dbReference>
<dbReference type="Proteomes" id="UP000653411">
    <property type="component" value="Unassembled WGS sequence"/>
</dbReference>
<dbReference type="EMBL" id="BMML01000001">
    <property type="protein sequence ID" value="GGM86313.1"/>
    <property type="molecule type" value="Genomic_DNA"/>
</dbReference>
<keyword evidence="6" id="KW-1185">Reference proteome</keyword>
<dbReference type="InterPro" id="IPR001845">
    <property type="entry name" value="HTH_ArsR_DNA-bd_dom"/>
</dbReference>
<organism evidence="5 6">
    <name type="scientific">Streptomyces fuscichromogenes</name>
    <dbReference type="NCBI Taxonomy" id="1324013"/>
    <lineage>
        <taxon>Bacteria</taxon>
        <taxon>Bacillati</taxon>
        <taxon>Actinomycetota</taxon>
        <taxon>Actinomycetes</taxon>
        <taxon>Kitasatosporales</taxon>
        <taxon>Streptomycetaceae</taxon>
        <taxon>Streptomyces</taxon>
    </lineage>
</organism>
<protein>
    <submittedName>
        <fullName evidence="5">Transcriptional regulator</fullName>
    </submittedName>
</protein>
<dbReference type="PANTHER" id="PTHR43132:SF8">
    <property type="entry name" value="HTH-TYPE TRANSCRIPTIONAL REGULATOR KMTR"/>
    <property type="match status" value="1"/>
</dbReference>
<dbReference type="AlphaFoldDB" id="A0A917X7Q0"/>
<evidence type="ECO:0000256" key="1">
    <source>
        <dbReference type="ARBA" id="ARBA00023015"/>
    </source>
</evidence>
<dbReference type="SMART" id="SM00418">
    <property type="entry name" value="HTH_ARSR"/>
    <property type="match status" value="1"/>
</dbReference>
<reference evidence="5" key="1">
    <citation type="journal article" date="2014" name="Int. J. Syst. Evol. Microbiol.">
        <title>Complete genome sequence of Corynebacterium casei LMG S-19264T (=DSM 44701T), isolated from a smear-ripened cheese.</title>
        <authorList>
            <consortium name="US DOE Joint Genome Institute (JGI-PGF)"/>
            <person name="Walter F."/>
            <person name="Albersmeier A."/>
            <person name="Kalinowski J."/>
            <person name="Ruckert C."/>
        </authorList>
    </citation>
    <scope>NUCLEOTIDE SEQUENCE</scope>
    <source>
        <strain evidence="5">CGMCC 4.7110</strain>
    </source>
</reference>
<comment type="caution">
    <text evidence="5">The sequence shown here is derived from an EMBL/GenBank/DDBJ whole genome shotgun (WGS) entry which is preliminary data.</text>
</comment>
<dbReference type="InterPro" id="IPR011991">
    <property type="entry name" value="ArsR-like_HTH"/>
</dbReference>
<keyword evidence="3" id="KW-0804">Transcription</keyword>
<dbReference type="InterPro" id="IPR036388">
    <property type="entry name" value="WH-like_DNA-bd_sf"/>
</dbReference>
<name>A0A917X7Q0_9ACTN</name>
<dbReference type="Gene3D" id="1.10.10.10">
    <property type="entry name" value="Winged helix-like DNA-binding domain superfamily/Winged helix DNA-binding domain"/>
    <property type="match status" value="1"/>
</dbReference>
<reference evidence="5" key="2">
    <citation type="submission" date="2020-09" db="EMBL/GenBank/DDBJ databases">
        <authorList>
            <person name="Sun Q."/>
            <person name="Zhou Y."/>
        </authorList>
    </citation>
    <scope>NUCLEOTIDE SEQUENCE</scope>
    <source>
        <strain evidence="5">CGMCC 4.7110</strain>
    </source>
</reference>
<evidence type="ECO:0000259" key="4">
    <source>
        <dbReference type="SMART" id="SM00418"/>
    </source>
</evidence>
<dbReference type="InterPro" id="IPR051011">
    <property type="entry name" value="Metal_resp_trans_reg"/>
</dbReference>
<dbReference type="SUPFAM" id="SSF46785">
    <property type="entry name" value="Winged helix' DNA-binding domain"/>
    <property type="match status" value="1"/>
</dbReference>
<dbReference type="CDD" id="cd00090">
    <property type="entry name" value="HTH_ARSR"/>
    <property type="match status" value="1"/>
</dbReference>
<evidence type="ECO:0000256" key="3">
    <source>
        <dbReference type="ARBA" id="ARBA00023163"/>
    </source>
</evidence>
<feature type="domain" description="HTH arsR-type" evidence="4">
    <location>
        <begin position="254"/>
        <end position="329"/>
    </location>
</feature>
<gene>
    <name evidence="5" type="ORF">GCM10011578_001430</name>
</gene>
<dbReference type="GO" id="GO:0003677">
    <property type="term" value="F:DNA binding"/>
    <property type="evidence" value="ECO:0007669"/>
    <property type="project" value="UniProtKB-KW"/>
</dbReference>